<dbReference type="PANTHER" id="PTHR47186">
    <property type="entry name" value="LEUCINE-RICH REPEAT-CONTAINING PROTEIN 57"/>
    <property type="match status" value="1"/>
</dbReference>
<dbReference type="Proteomes" id="UP000231279">
    <property type="component" value="Unassembled WGS sequence"/>
</dbReference>
<evidence type="ECO:0000313" key="8">
    <source>
        <dbReference type="Proteomes" id="UP000231279"/>
    </source>
</evidence>
<comment type="caution">
    <text evidence="7">The sequence shown here is derived from an EMBL/GenBank/DDBJ whole genome shotgun (WGS) entry which is preliminary data.</text>
</comment>
<evidence type="ECO:0000259" key="6">
    <source>
        <dbReference type="Pfam" id="PF23598"/>
    </source>
</evidence>
<evidence type="ECO:0000256" key="1">
    <source>
        <dbReference type="ARBA" id="ARBA00022737"/>
    </source>
</evidence>
<evidence type="ECO:0000256" key="3">
    <source>
        <dbReference type="ARBA" id="ARBA00022821"/>
    </source>
</evidence>
<dbReference type="PANTHER" id="PTHR47186:SF57">
    <property type="entry name" value="OS02G0478300 PROTEIN"/>
    <property type="match status" value="1"/>
</dbReference>
<feature type="domain" description="Disease resistance R13L4/SHOC-2-like LRR" evidence="6">
    <location>
        <begin position="85"/>
        <end position="422"/>
    </location>
</feature>
<accession>A0A2G9HQU2</accession>
<keyword evidence="3" id="KW-0611">Plant defense</keyword>
<gene>
    <name evidence="7" type="ORF">CDL12_07660</name>
</gene>
<dbReference type="SUPFAM" id="SSF52058">
    <property type="entry name" value="L domain-like"/>
    <property type="match status" value="1"/>
</dbReference>
<keyword evidence="1" id="KW-0677">Repeat</keyword>
<evidence type="ECO:0000256" key="2">
    <source>
        <dbReference type="ARBA" id="ARBA00022741"/>
    </source>
</evidence>
<organism evidence="7 8">
    <name type="scientific">Handroanthus impetiginosus</name>
    <dbReference type="NCBI Taxonomy" id="429701"/>
    <lineage>
        <taxon>Eukaryota</taxon>
        <taxon>Viridiplantae</taxon>
        <taxon>Streptophyta</taxon>
        <taxon>Embryophyta</taxon>
        <taxon>Tracheophyta</taxon>
        <taxon>Spermatophyta</taxon>
        <taxon>Magnoliopsida</taxon>
        <taxon>eudicotyledons</taxon>
        <taxon>Gunneridae</taxon>
        <taxon>Pentapetalae</taxon>
        <taxon>asterids</taxon>
        <taxon>lamiids</taxon>
        <taxon>Lamiales</taxon>
        <taxon>Bignoniaceae</taxon>
        <taxon>Crescentiina</taxon>
        <taxon>Tabebuia alliance</taxon>
        <taxon>Handroanthus</taxon>
    </lineage>
</organism>
<dbReference type="Gene3D" id="1.10.10.10">
    <property type="entry name" value="Winged helix-like DNA-binding domain superfamily/Winged helix DNA-binding domain"/>
    <property type="match status" value="1"/>
</dbReference>
<reference evidence="8" key="1">
    <citation type="journal article" date="2018" name="Gigascience">
        <title>Genome assembly of the Pink Ipe (Handroanthus impetiginosus, Bignoniaceae), a highly valued, ecologically keystone Neotropical timber forest tree.</title>
        <authorList>
            <person name="Silva-Junior O.B."/>
            <person name="Grattapaglia D."/>
            <person name="Novaes E."/>
            <person name="Collevatti R.G."/>
        </authorList>
    </citation>
    <scope>NUCLEOTIDE SEQUENCE [LARGE SCALE GENOMIC DNA]</scope>
    <source>
        <strain evidence="8">cv. UFG-1</strain>
    </source>
</reference>
<dbReference type="Pfam" id="PF23598">
    <property type="entry name" value="LRR_14"/>
    <property type="match status" value="1"/>
</dbReference>
<dbReference type="AlphaFoldDB" id="A0A2G9HQU2"/>
<dbReference type="EMBL" id="NKXS01001243">
    <property type="protein sequence ID" value="PIN19660.1"/>
    <property type="molecule type" value="Genomic_DNA"/>
</dbReference>
<protein>
    <recommendedName>
        <fullName evidence="9">NB-ARC domain-containing protein</fullName>
    </recommendedName>
</protein>
<dbReference type="Gene3D" id="3.80.10.10">
    <property type="entry name" value="Ribonuclease Inhibitor"/>
    <property type="match status" value="2"/>
</dbReference>
<dbReference type="Pfam" id="PF23559">
    <property type="entry name" value="WHD_DRP"/>
    <property type="match status" value="1"/>
</dbReference>
<proteinExistence type="predicted"/>
<dbReference type="InterPro" id="IPR036388">
    <property type="entry name" value="WH-like_DNA-bd_sf"/>
</dbReference>
<evidence type="ECO:0000256" key="4">
    <source>
        <dbReference type="ARBA" id="ARBA00022840"/>
    </source>
</evidence>
<dbReference type="InterPro" id="IPR058922">
    <property type="entry name" value="WHD_DRP"/>
</dbReference>
<name>A0A2G9HQU2_9LAMI</name>
<keyword evidence="4" id="KW-0067">ATP-binding</keyword>
<sequence length="466" mass="53297">MEEIAERYMDELLNRSLIQVVNNEGQPRYFHIHDLVRKYSISKAREQNIAAAGGQGKIPWPDNIRRLALYGFSNPPEKISKCTDLRSLLFFGPGDSKWGSILYEVMRGGCRMLKVLELRGAPIDAIPAEVFKLYLLKYLGLRDTPVKSIPKSIGNLGKLETLDLKNCRVTELPIEIIKLQLLRNLLLCSYVCDHGYFEGVQGFNAPYEMGRLAGLQKLCFIALPDAEGGRKEAVREIGKLTQLQRLGITKLRREDGTELYSSLDKLTNLRSLNIVSFEKGEFIDLEHLLPPSTLPLLRTLKLQGRLERIPKWADSLNALTTLNLRGSRFREDPLEHIQGLPNLLLLSLDCDSYEGRKLSFKAGGFQRLHKLSFVRLGELRWVTVEKGSMPLLHDVVVSGCKLMQDMPMGIEYLKNLKLVDFTDMEEEFVERLKNEKRKKGDQWRLAHVPEVVVYNWVNGERKRLPL</sequence>
<keyword evidence="8" id="KW-1185">Reference proteome</keyword>
<evidence type="ECO:0000259" key="5">
    <source>
        <dbReference type="Pfam" id="PF23559"/>
    </source>
</evidence>
<evidence type="ECO:0000313" key="7">
    <source>
        <dbReference type="EMBL" id="PIN19660.1"/>
    </source>
</evidence>
<dbReference type="InterPro" id="IPR032675">
    <property type="entry name" value="LRR_dom_sf"/>
</dbReference>
<feature type="domain" description="Disease resistance protein winged helix" evidence="5">
    <location>
        <begin position="1"/>
        <end position="37"/>
    </location>
</feature>
<dbReference type="GO" id="GO:0006952">
    <property type="term" value="P:defense response"/>
    <property type="evidence" value="ECO:0007669"/>
    <property type="project" value="UniProtKB-KW"/>
</dbReference>
<dbReference type="OrthoDB" id="690341at2759"/>
<evidence type="ECO:0008006" key="9">
    <source>
        <dbReference type="Google" id="ProtNLM"/>
    </source>
</evidence>
<keyword evidence="2" id="KW-0547">Nucleotide-binding</keyword>
<dbReference type="InterPro" id="IPR055414">
    <property type="entry name" value="LRR_R13L4/SHOC2-like"/>
</dbReference>
<dbReference type="STRING" id="429701.A0A2G9HQU2"/>